<feature type="transmembrane region" description="Helical" evidence="7">
    <location>
        <begin position="314"/>
        <end position="335"/>
    </location>
</feature>
<dbReference type="PANTHER" id="PTHR23513">
    <property type="entry name" value="INTEGRAL MEMBRANE EFFLUX PROTEIN-RELATED"/>
    <property type="match status" value="1"/>
</dbReference>
<dbReference type="PRINTS" id="PR01988">
    <property type="entry name" value="EXPORTERBACE"/>
</dbReference>
<dbReference type="InterPro" id="IPR036259">
    <property type="entry name" value="MFS_trans_sf"/>
</dbReference>
<evidence type="ECO:0000256" key="7">
    <source>
        <dbReference type="SAM" id="Phobius"/>
    </source>
</evidence>
<protein>
    <recommendedName>
        <fullName evidence="8">Major facilitator superfamily (MFS) profile domain-containing protein</fullName>
    </recommendedName>
</protein>
<evidence type="ECO:0000256" key="4">
    <source>
        <dbReference type="ARBA" id="ARBA00022692"/>
    </source>
</evidence>
<dbReference type="GO" id="GO:0005886">
    <property type="term" value="C:plasma membrane"/>
    <property type="evidence" value="ECO:0007669"/>
    <property type="project" value="UniProtKB-SubCell"/>
</dbReference>
<keyword evidence="4 7" id="KW-0812">Transmembrane</keyword>
<keyword evidence="3" id="KW-1003">Cell membrane</keyword>
<feature type="transmembrane region" description="Helical" evidence="7">
    <location>
        <begin position="226"/>
        <end position="249"/>
    </location>
</feature>
<keyword evidence="5 7" id="KW-1133">Transmembrane helix</keyword>
<feature type="transmembrane region" description="Helical" evidence="7">
    <location>
        <begin position="148"/>
        <end position="167"/>
    </location>
</feature>
<gene>
    <name evidence="9" type="ORF">DSM112329_02694</name>
</gene>
<feature type="transmembrane region" description="Helical" evidence="7">
    <location>
        <begin position="356"/>
        <end position="377"/>
    </location>
</feature>
<dbReference type="EMBL" id="CP114014">
    <property type="protein sequence ID" value="XAY05834.1"/>
    <property type="molecule type" value="Genomic_DNA"/>
</dbReference>
<dbReference type="KEGG" id="parq:DSM112329_02694"/>
<dbReference type="SUPFAM" id="SSF103473">
    <property type="entry name" value="MFS general substrate transporter"/>
    <property type="match status" value="1"/>
</dbReference>
<reference evidence="9" key="1">
    <citation type="submission" date="2022-12" db="EMBL/GenBank/DDBJ databases">
        <title>Paraconexibacter alkalitolerans sp. nov. and Baekduia alba sp. nov., isolated from soil and emended description of the genera Paraconexibacter (Chun et al., 2020) and Baekduia (An et al., 2020).</title>
        <authorList>
            <person name="Vieira S."/>
            <person name="Huber K.J."/>
            <person name="Geppert A."/>
            <person name="Wolf J."/>
            <person name="Neumann-Schaal M."/>
            <person name="Muesken M."/>
            <person name="Overmann J."/>
        </authorList>
    </citation>
    <scope>NUCLEOTIDE SEQUENCE</scope>
    <source>
        <strain evidence="9">AEG42_29</strain>
    </source>
</reference>
<feature type="transmembrane region" description="Helical" evidence="7">
    <location>
        <begin position="383"/>
        <end position="403"/>
    </location>
</feature>
<keyword evidence="2" id="KW-0813">Transport</keyword>
<feature type="transmembrane region" description="Helical" evidence="7">
    <location>
        <begin position="50"/>
        <end position="71"/>
    </location>
</feature>
<name>A0AAU7AW53_9ACTN</name>
<dbReference type="GO" id="GO:0022857">
    <property type="term" value="F:transmembrane transporter activity"/>
    <property type="evidence" value="ECO:0007669"/>
    <property type="project" value="InterPro"/>
</dbReference>
<organism evidence="9">
    <name type="scientific">Paraconexibacter sp. AEG42_29</name>
    <dbReference type="NCBI Taxonomy" id="2997339"/>
    <lineage>
        <taxon>Bacteria</taxon>
        <taxon>Bacillati</taxon>
        <taxon>Actinomycetota</taxon>
        <taxon>Thermoleophilia</taxon>
        <taxon>Solirubrobacterales</taxon>
        <taxon>Paraconexibacteraceae</taxon>
        <taxon>Paraconexibacter</taxon>
    </lineage>
</organism>
<feature type="transmembrane region" description="Helical" evidence="7">
    <location>
        <begin position="83"/>
        <end position="104"/>
    </location>
</feature>
<evidence type="ECO:0000256" key="2">
    <source>
        <dbReference type="ARBA" id="ARBA00022448"/>
    </source>
</evidence>
<dbReference type="Gene3D" id="1.20.1250.20">
    <property type="entry name" value="MFS general substrate transporter like domains"/>
    <property type="match status" value="1"/>
</dbReference>
<keyword evidence="6 7" id="KW-0472">Membrane</keyword>
<evidence type="ECO:0000256" key="5">
    <source>
        <dbReference type="ARBA" id="ARBA00022989"/>
    </source>
</evidence>
<feature type="transmembrane region" description="Helical" evidence="7">
    <location>
        <begin position="290"/>
        <end position="308"/>
    </location>
</feature>
<dbReference type="InterPro" id="IPR022324">
    <property type="entry name" value="Bacilysin_exporter_BacE_put"/>
</dbReference>
<evidence type="ECO:0000256" key="1">
    <source>
        <dbReference type="ARBA" id="ARBA00004651"/>
    </source>
</evidence>
<feature type="domain" description="Major facilitator superfamily (MFS) profile" evidence="8">
    <location>
        <begin position="1"/>
        <end position="197"/>
    </location>
</feature>
<comment type="subcellular location">
    <subcellularLocation>
        <location evidence="1">Cell membrane</location>
        <topology evidence="1">Multi-pass membrane protein</topology>
    </subcellularLocation>
</comment>
<feature type="transmembrane region" description="Helical" evidence="7">
    <location>
        <begin position="261"/>
        <end position="283"/>
    </location>
</feature>
<feature type="transmembrane region" description="Helical" evidence="7">
    <location>
        <begin position="21"/>
        <end position="44"/>
    </location>
</feature>
<evidence type="ECO:0000256" key="6">
    <source>
        <dbReference type="ARBA" id="ARBA00023136"/>
    </source>
</evidence>
<proteinExistence type="predicted"/>
<dbReference type="InterPro" id="IPR010290">
    <property type="entry name" value="TM_effector"/>
</dbReference>
<dbReference type="PANTHER" id="PTHR23513:SF11">
    <property type="entry name" value="STAPHYLOFERRIN A TRANSPORTER"/>
    <property type="match status" value="1"/>
</dbReference>
<dbReference type="RefSeq" id="WP_354702337.1">
    <property type="nucleotide sequence ID" value="NZ_CP114014.1"/>
</dbReference>
<dbReference type="AlphaFoldDB" id="A0AAU7AW53"/>
<dbReference type="CDD" id="cd06173">
    <property type="entry name" value="MFS_MefA_like"/>
    <property type="match status" value="1"/>
</dbReference>
<accession>A0AAU7AW53</accession>
<dbReference type="PROSITE" id="PS50850">
    <property type="entry name" value="MFS"/>
    <property type="match status" value="1"/>
</dbReference>
<evidence type="ECO:0000259" key="8">
    <source>
        <dbReference type="PROSITE" id="PS50850"/>
    </source>
</evidence>
<dbReference type="InterPro" id="IPR020846">
    <property type="entry name" value="MFS_dom"/>
</dbReference>
<evidence type="ECO:0000313" key="9">
    <source>
        <dbReference type="EMBL" id="XAY05834.1"/>
    </source>
</evidence>
<evidence type="ECO:0000256" key="3">
    <source>
        <dbReference type="ARBA" id="ARBA00022475"/>
    </source>
</evidence>
<sequence>MTRLLPAVLRDEPQFRRLFAGMALSTIGDRITFVALPFAVLSIGGDAAEVGFVIAAATVPFFVFTLVGGVIADRVRRHRLMMLTDLIRLVVQAIAATLLISGTAEVWHLAVLFAVFGTADAFFSPAITGLVPLTVAPHNLQAATGLRSLVMSTGMVAGPAVAGVLIAVAGPGYALAVDAVTFAASALALSTLQPREPDPRDAGEVVAAPDFFAELREGFAEVRSRTWVWTGLVGISVYHVVVLPSIFVLGPVLAEREYGGASSWAIVTAAFGAGSIVGDLIVIRVRFARPLLVGTCALTVASCQAIIIGSGLPIAGIAALEAVTGVAVAMYFTLWELSLQQHIPPAAISRVSSYDYTLSTGLLPVGLALAGPAATTFGLHETLYAMSVIGVPVALGLLLVPAVRTLRAPPDAEPAAP</sequence>
<dbReference type="Pfam" id="PF05977">
    <property type="entry name" value="MFS_3"/>
    <property type="match status" value="1"/>
</dbReference>